<dbReference type="Proteomes" id="UP001234297">
    <property type="component" value="Chromosome 9"/>
</dbReference>
<name>A0ACC2KGT9_PERAE</name>
<organism evidence="1 2">
    <name type="scientific">Persea americana</name>
    <name type="common">Avocado</name>
    <dbReference type="NCBI Taxonomy" id="3435"/>
    <lineage>
        <taxon>Eukaryota</taxon>
        <taxon>Viridiplantae</taxon>
        <taxon>Streptophyta</taxon>
        <taxon>Embryophyta</taxon>
        <taxon>Tracheophyta</taxon>
        <taxon>Spermatophyta</taxon>
        <taxon>Magnoliopsida</taxon>
        <taxon>Magnoliidae</taxon>
        <taxon>Laurales</taxon>
        <taxon>Lauraceae</taxon>
        <taxon>Persea</taxon>
    </lineage>
</organism>
<reference evidence="1 2" key="1">
    <citation type="journal article" date="2022" name="Hortic Res">
        <title>A haplotype resolved chromosomal level avocado genome allows analysis of novel avocado genes.</title>
        <authorList>
            <person name="Nath O."/>
            <person name="Fletcher S.J."/>
            <person name="Hayward A."/>
            <person name="Shaw L.M."/>
            <person name="Masouleh A.K."/>
            <person name="Furtado A."/>
            <person name="Henry R.J."/>
            <person name="Mitter N."/>
        </authorList>
    </citation>
    <scope>NUCLEOTIDE SEQUENCE [LARGE SCALE GENOMIC DNA]</scope>
    <source>
        <strain evidence="2">cv. Hass</strain>
    </source>
</reference>
<evidence type="ECO:0000313" key="2">
    <source>
        <dbReference type="Proteomes" id="UP001234297"/>
    </source>
</evidence>
<proteinExistence type="predicted"/>
<comment type="caution">
    <text evidence="1">The sequence shown here is derived from an EMBL/GenBank/DDBJ whole genome shotgun (WGS) entry which is preliminary data.</text>
</comment>
<gene>
    <name evidence="1" type="ORF">MRB53_028699</name>
</gene>
<dbReference type="EMBL" id="CM056817">
    <property type="protein sequence ID" value="KAJ8620170.1"/>
    <property type="molecule type" value="Genomic_DNA"/>
</dbReference>
<accession>A0ACC2KGT9</accession>
<evidence type="ECO:0000313" key="1">
    <source>
        <dbReference type="EMBL" id="KAJ8620170.1"/>
    </source>
</evidence>
<protein>
    <submittedName>
        <fullName evidence="1">Uncharacterized protein</fullName>
    </submittedName>
</protein>
<sequence length="225" mass="25159">MATPMANVLLLILPQELKESLKKPVVEKAFLASPQTYLLPHQRPLLPAQFPLQILLLLQLLLVLFQLVMLSLLLQLLPPMRLLGPPQRPLLQPVLLLLLPHCFYCGCHLFISIWFSYSSPSHVTATPQPVDKSSVTMQPSNSLHSQAKASVFISRLNLLPEDILMDILDKIQAPVLDTSNPFSILEHCTYKGQAYETSFCNLLPLRPLILESEDTTLLEVGGPLE</sequence>
<keyword evidence="2" id="KW-1185">Reference proteome</keyword>